<feature type="domain" description="Response regulatory" evidence="2">
    <location>
        <begin position="4"/>
        <end position="116"/>
    </location>
</feature>
<dbReference type="GO" id="GO:0003677">
    <property type="term" value="F:DNA binding"/>
    <property type="evidence" value="ECO:0007669"/>
    <property type="project" value="UniProtKB-KW"/>
</dbReference>
<evidence type="ECO:0000259" key="2">
    <source>
        <dbReference type="PROSITE" id="PS50110"/>
    </source>
</evidence>
<dbReference type="InterPro" id="IPR011006">
    <property type="entry name" value="CheY-like_superfamily"/>
</dbReference>
<name>A0A7X0D1L6_9HYPH</name>
<keyword evidence="1" id="KW-0597">Phosphoprotein</keyword>
<dbReference type="Pfam" id="PF00072">
    <property type="entry name" value="Response_reg"/>
    <property type="match status" value="1"/>
</dbReference>
<accession>A0A7X0D1L6</accession>
<evidence type="ECO:0000256" key="1">
    <source>
        <dbReference type="PROSITE-ProRule" id="PRU00169"/>
    </source>
</evidence>
<dbReference type="Gene3D" id="3.40.50.2300">
    <property type="match status" value="1"/>
</dbReference>
<dbReference type="EMBL" id="JACHEG010000006">
    <property type="protein sequence ID" value="MBB6164680.1"/>
    <property type="molecule type" value="Genomic_DNA"/>
</dbReference>
<reference evidence="3 4" key="1">
    <citation type="submission" date="2020-08" db="EMBL/GenBank/DDBJ databases">
        <title>Genomic Encyclopedia of Type Strains, Phase IV (KMG-IV): sequencing the most valuable type-strain genomes for metagenomic binning, comparative biology and taxonomic classification.</title>
        <authorList>
            <person name="Goeker M."/>
        </authorList>
    </citation>
    <scope>NUCLEOTIDE SEQUENCE [LARGE SCALE GENOMIC DNA]</scope>
    <source>
        <strain evidence="3 4">DSM 100734</strain>
    </source>
</reference>
<keyword evidence="4" id="KW-1185">Reference proteome</keyword>
<gene>
    <name evidence="3" type="ORF">HNQ72_004525</name>
</gene>
<dbReference type="SMART" id="SM00448">
    <property type="entry name" value="REC"/>
    <property type="match status" value="1"/>
</dbReference>
<keyword evidence="3" id="KW-0238">DNA-binding</keyword>
<dbReference type="RefSeq" id="WP_183995379.1">
    <property type="nucleotide sequence ID" value="NZ_BMHW01000005.1"/>
</dbReference>
<sequence>MNKTVLLVEDEMFVALDLQMIFEDGGWQVAGPFPSTQEALKYLAVNKPDCAVLDVRLADGDVYPVADALAAIDVPFVFHSGHADNAQLNVRYPQSKLCSKPCKPSDLLEEAHRMAA</sequence>
<comment type="caution">
    <text evidence="3">The sequence shown here is derived from an EMBL/GenBank/DDBJ whole genome shotgun (WGS) entry which is preliminary data.</text>
</comment>
<protein>
    <submittedName>
        <fullName evidence="3">DNA-binding NtrC family response regulator</fullName>
    </submittedName>
</protein>
<dbReference type="GO" id="GO:0000160">
    <property type="term" value="P:phosphorelay signal transduction system"/>
    <property type="evidence" value="ECO:0007669"/>
    <property type="project" value="InterPro"/>
</dbReference>
<dbReference type="SUPFAM" id="SSF52172">
    <property type="entry name" value="CheY-like"/>
    <property type="match status" value="1"/>
</dbReference>
<feature type="modified residue" description="4-aspartylphosphate" evidence="1">
    <location>
        <position position="54"/>
    </location>
</feature>
<dbReference type="Proteomes" id="UP000547879">
    <property type="component" value="Unassembled WGS sequence"/>
</dbReference>
<evidence type="ECO:0000313" key="4">
    <source>
        <dbReference type="Proteomes" id="UP000547879"/>
    </source>
</evidence>
<dbReference type="PROSITE" id="PS50110">
    <property type="entry name" value="RESPONSE_REGULATORY"/>
    <property type="match status" value="1"/>
</dbReference>
<evidence type="ECO:0000313" key="3">
    <source>
        <dbReference type="EMBL" id="MBB6164680.1"/>
    </source>
</evidence>
<dbReference type="AlphaFoldDB" id="A0A7X0D1L6"/>
<proteinExistence type="predicted"/>
<dbReference type="InterPro" id="IPR001789">
    <property type="entry name" value="Sig_transdc_resp-reg_receiver"/>
</dbReference>
<organism evidence="3 4">
    <name type="scientific">Rhizobium wenxiniae</name>
    <dbReference type="NCBI Taxonomy" id="1737357"/>
    <lineage>
        <taxon>Bacteria</taxon>
        <taxon>Pseudomonadati</taxon>
        <taxon>Pseudomonadota</taxon>
        <taxon>Alphaproteobacteria</taxon>
        <taxon>Hyphomicrobiales</taxon>
        <taxon>Rhizobiaceae</taxon>
        <taxon>Rhizobium/Agrobacterium group</taxon>
        <taxon>Rhizobium</taxon>
    </lineage>
</organism>